<sequence>MNEKDDFMRRLARGLRGMPQDAAQDILSDYEGHFEEGRRAGRSDGDIARNLGDPTRLARELRAEAGIRRWEDERSMAAALGAIVGLLGLAALDLFIVLPLLIAIFAVLLGLTVAAVCVSLAGLILLPFAILNMIPVSDGTWLQNVLFATGLFSAGISAGAFCILFVIGLTDLLSRYTRAHFRLISPAAAISTGV</sequence>
<comment type="caution">
    <text evidence="2">The sequence shown here is derived from an EMBL/GenBank/DDBJ whole genome shotgun (WGS) entry which is preliminary data.</text>
</comment>
<organism evidence="2 3">
    <name type="scientific">Acetobacter musti</name>
    <dbReference type="NCBI Taxonomy" id="864732"/>
    <lineage>
        <taxon>Bacteria</taxon>
        <taxon>Pseudomonadati</taxon>
        <taxon>Pseudomonadota</taxon>
        <taxon>Alphaproteobacteria</taxon>
        <taxon>Acetobacterales</taxon>
        <taxon>Acetobacteraceae</taxon>
        <taxon>Acetobacter</taxon>
    </lineage>
</organism>
<dbReference type="EMBL" id="WOTB01000004">
    <property type="protein sequence ID" value="NHN83982.1"/>
    <property type="molecule type" value="Genomic_DNA"/>
</dbReference>
<accession>A0ABX0JMF1</accession>
<gene>
    <name evidence="2" type="ORF">GOB93_04905</name>
</gene>
<protein>
    <submittedName>
        <fullName evidence="2">DUF1700 domain-containing protein</fullName>
    </submittedName>
</protein>
<keyword evidence="1" id="KW-1133">Transmembrane helix</keyword>
<evidence type="ECO:0000313" key="3">
    <source>
        <dbReference type="Proteomes" id="UP000635278"/>
    </source>
</evidence>
<dbReference type="Proteomes" id="UP000635278">
    <property type="component" value="Unassembled WGS sequence"/>
</dbReference>
<dbReference type="Pfam" id="PF22564">
    <property type="entry name" value="HAAS"/>
    <property type="match status" value="1"/>
</dbReference>
<reference evidence="2 3" key="1">
    <citation type="journal article" date="2020" name="Int. J. Syst. Evol. Microbiol.">
        <title>Novel acetic acid bacteria from cider fermentations: Acetobacter conturbans sp. nov. and Acetobacter fallax sp. nov.</title>
        <authorList>
            <person name="Sombolestani A.S."/>
            <person name="Cleenwerck I."/>
            <person name="Cnockaert M."/>
            <person name="Borremans W."/>
            <person name="Wieme A.D."/>
            <person name="De Vuyst L."/>
            <person name="Vandamme P."/>
        </authorList>
    </citation>
    <scope>NUCLEOTIDE SEQUENCE [LARGE SCALE GENOMIC DNA]</scope>
    <source>
        <strain evidence="2 3">LMG 30640</strain>
    </source>
</reference>
<feature type="transmembrane region" description="Helical" evidence="1">
    <location>
        <begin position="104"/>
        <end position="133"/>
    </location>
</feature>
<feature type="transmembrane region" description="Helical" evidence="1">
    <location>
        <begin position="145"/>
        <end position="167"/>
    </location>
</feature>
<keyword evidence="1" id="KW-0472">Membrane</keyword>
<keyword evidence="1" id="KW-0812">Transmembrane</keyword>
<dbReference type="RefSeq" id="WP_173582367.1">
    <property type="nucleotide sequence ID" value="NZ_WOTB01000004.1"/>
</dbReference>
<proteinExistence type="predicted"/>
<keyword evidence="3" id="KW-1185">Reference proteome</keyword>
<name>A0ABX0JMF1_9PROT</name>
<feature type="transmembrane region" description="Helical" evidence="1">
    <location>
        <begin position="77"/>
        <end position="98"/>
    </location>
</feature>
<evidence type="ECO:0000256" key="1">
    <source>
        <dbReference type="SAM" id="Phobius"/>
    </source>
</evidence>
<evidence type="ECO:0000313" key="2">
    <source>
        <dbReference type="EMBL" id="NHN83982.1"/>
    </source>
</evidence>